<keyword evidence="2" id="KW-0479">Metal-binding</keyword>
<accession>A0A1I6JU32</accession>
<dbReference type="GO" id="GO:0016846">
    <property type="term" value="F:carbon-sulfur lyase activity"/>
    <property type="evidence" value="ECO:0007669"/>
    <property type="project" value="InterPro"/>
</dbReference>
<dbReference type="RefSeq" id="WP_242653306.1">
    <property type="nucleotide sequence ID" value="NZ_FOZG01000001.1"/>
</dbReference>
<organism evidence="5 6">
    <name type="scientific">Sphingomonas jatrophae</name>
    <dbReference type="NCBI Taxonomy" id="1166337"/>
    <lineage>
        <taxon>Bacteria</taxon>
        <taxon>Pseudomonadati</taxon>
        <taxon>Pseudomonadota</taxon>
        <taxon>Alphaproteobacteria</taxon>
        <taxon>Sphingomonadales</taxon>
        <taxon>Sphingomonadaceae</taxon>
        <taxon>Sphingomonas</taxon>
    </lineage>
</organism>
<dbReference type="PROSITE" id="PS51891">
    <property type="entry name" value="CENP_V_GFA"/>
    <property type="match status" value="1"/>
</dbReference>
<dbReference type="GO" id="GO:0046872">
    <property type="term" value="F:metal ion binding"/>
    <property type="evidence" value="ECO:0007669"/>
    <property type="project" value="UniProtKB-KW"/>
</dbReference>
<dbReference type="Pfam" id="PF04828">
    <property type="entry name" value="GFA"/>
    <property type="match status" value="1"/>
</dbReference>
<feature type="domain" description="CENP-V/GFA" evidence="4">
    <location>
        <begin position="10"/>
        <end position="133"/>
    </location>
</feature>
<keyword evidence="6" id="KW-1185">Reference proteome</keyword>
<dbReference type="PANTHER" id="PTHR28620">
    <property type="entry name" value="CENTROMERE PROTEIN V"/>
    <property type="match status" value="1"/>
</dbReference>
<evidence type="ECO:0000256" key="1">
    <source>
        <dbReference type="ARBA" id="ARBA00005495"/>
    </source>
</evidence>
<dbReference type="SUPFAM" id="SSF51316">
    <property type="entry name" value="Mss4-like"/>
    <property type="match status" value="1"/>
</dbReference>
<protein>
    <submittedName>
        <fullName evidence="5">Uncharacterized conserved protein</fullName>
    </submittedName>
</protein>
<dbReference type="InterPro" id="IPR006913">
    <property type="entry name" value="CENP-V/GFA"/>
</dbReference>
<dbReference type="Gene3D" id="2.170.150.70">
    <property type="match status" value="1"/>
</dbReference>
<dbReference type="PANTHER" id="PTHR28620:SF1">
    <property type="entry name" value="CENP-V_GFA DOMAIN-CONTAINING PROTEIN"/>
    <property type="match status" value="1"/>
</dbReference>
<keyword evidence="3" id="KW-0862">Zinc</keyword>
<dbReference type="InterPro" id="IPR052355">
    <property type="entry name" value="CENP-V-like"/>
</dbReference>
<sequence>MSLPDPDAPLSGGCHCGAIRFTVRLAGGWSEARRCNCSMCAMRGAVTVTAPLAGLEITHGADRIATYRFNTGVAEHHFCPDCGIYTHHRRRSNPDEFGVNVACLDGVSPFDFAAVPVSDGAHHVSDTGVERWAGMLRFEAAAR</sequence>
<dbReference type="Proteomes" id="UP000198824">
    <property type="component" value="Unassembled WGS sequence"/>
</dbReference>
<evidence type="ECO:0000259" key="4">
    <source>
        <dbReference type="PROSITE" id="PS51891"/>
    </source>
</evidence>
<gene>
    <name evidence="5" type="ORF">SAMN05192580_0805</name>
</gene>
<evidence type="ECO:0000313" key="5">
    <source>
        <dbReference type="EMBL" id="SFR82050.1"/>
    </source>
</evidence>
<dbReference type="STRING" id="1166337.SAMN05192580_0805"/>
<evidence type="ECO:0000313" key="6">
    <source>
        <dbReference type="Proteomes" id="UP000198824"/>
    </source>
</evidence>
<reference evidence="5 6" key="1">
    <citation type="submission" date="2016-10" db="EMBL/GenBank/DDBJ databases">
        <authorList>
            <person name="de Groot N.N."/>
        </authorList>
    </citation>
    <scope>NUCLEOTIDE SEQUENCE [LARGE SCALE GENOMIC DNA]</scope>
    <source>
        <strain evidence="5 6">S5-249</strain>
    </source>
</reference>
<dbReference type="InterPro" id="IPR011057">
    <property type="entry name" value="Mss4-like_sf"/>
</dbReference>
<dbReference type="EMBL" id="FOZG01000001">
    <property type="protein sequence ID" value="SFR82050.1"/>
    <property type="molecule type" value="Genomic_DNA"/>
</dbReference>
<evidence type="ECO:0000256" key="2">
    <source>
        <dbReference type="ARBA" id="ARBA00022723"/>
    </source>
</evidence>
<name>A0A1I6JU32_9SPHN</name>
<comment type="similarity">
    <text evidence="1">Belongs to the Gfa family.</text>
</comment>
<dbReference type="AlphaFoldDB" id="A0A1I6JU32"/>
<proteinExistence type="inferred from homology"/>
<evidence type="ECO:0000256" key="3">
    <source>
        <dbReference type="ARBA" id="ARBA00022833"/>
    </source>
</evidence>